<keyword evidence="3" id="KW-1185">Reference proteome</keyword>
<evidence type="ECO:0000313" key="2">
    <source>
        <dbReference type="EMBL" id="CAE79441.1"/>
    </source>
</evidence>
<organism evidence="2 3">
    <name type="scientific">Bdellovibrio bacteriovorus (strain ATCC 15356 / DSM 50701 / NCIMB 9529 / HD100)</name>
    <dbReference type="NCBI Taxonomy" id="264462"/>
    <lineage>
        <taxon>Bacteria</taxon>
        <taxon>Pseudomonadati</taxon>
        <taxon>Bdellovibrionota</taxon>
        <taxon>Bdellovibrionia</taxon>
        <taxon>Bdellovibrionales</taxon>
        <taxon>Pseudobdellovibrionaceae</taxon>
        <taxon>Bdellovibrio</taxon>
    </lineage>
</organism>
<dbReference type="Proteomes" id="UP000008080">
    <property type="component" value="Chromosome"/>
</dbReference>
<dbReference type="Gene3D" id="2.30.30.40">
    <property type="entry name" value="SH3 Domains"/>
    <property type="match status" value="1"/>
</dbReference>
<accession>Q6MMR2</accession>
<dbReference type="eggNOG" id="ENOG503198E">
    <property type="taxonomic scope" value="Bacteria"/>
</dbReference>
<dbReference type="KEGG" id="bba:Bd1562"/>
<protein>
    <recommendedName>
        <fullName evidence="4">SH3b domain-containing protein</fullName>
    </recommendedName>
</protein>
<proteinExistence type="predicted"/>
<dbReference type="AlphaFoldDB" id="Q6MMR2"/>
<evidence type="ECO:0008006" key="4">
    <source>
        <dbReference type="Google" id="ProtNLM"/>
    </source>
</evidence>
<sequence length="282" mass="32123">MFGLCVLNRAALLLLMFFLFPVSLWAQAQQATVILDGALVYQDADFDAPVITTLKIGSVFNISTNKKGPFYKIRLKPGHLGWISDTDIKPGIIKIPKPEQVKLSEAKEEKKKRPFFATRYRGPVLQMTNFTEDTLREERTDSLLFYGVKFNGFNTLFSGEIYTDANILFHFGAPSYYEDYTKKAADGFIFMTDFTFQTVIPQGKNFIYYYGFGPMFRYSHFNIDVPSNGETLSYSADDMTLGAVIDLGIGARLGGMSLRTNAKYYWERTKYFAFGLNLGWDF</sequence>
<feature type="chain" id="PRO_5004276683" description="SH3b domain-containing protein" evidence="1">
    <location>
        <begin position="29"/>
        <end position="282"/>
    </location>
</feature>
<keyword evidence="1" id="KW-0732">Signal</keyword>
<dbReference type="STRING" id="264462.Bd1562"/>
<dbReference type="EMBL" id="BX842650">
    <property type="protein sequence ID" value="CAE79441.1"/>
    <property type="molecule type" value="Genomic_DNA"/>
</dbReference>
<reference evidence="2 3" key="1">
    <citation type="journal article" date="2004" name="Science">
        <title>A predator unmasked: life cycle of Bdellovibrio bacteriovorus from a genomic perspective.</title>
        <authorList>
            <person name="Rendulic S."/>
            <person name="Jagtap P."/>
            <person name="Rosinus A."/>
            <person name="Eppinger M."/>
            <person name="Baar C."/>
            <person name="Lanz C."/>
            <person name="Keller H."/>
            <person name="Lambert C."/>
            <person name="Evans K.J."/>
            <person name="Goesmann A."/>
            <person name="Meyer F."/>
            <person name="Sockett R.E."/>
            <person name="Schuster S.C."/>
        </authorList>
    </citation>
    <scope>NUCLEOTIDE SEQUENCE [LARGE SCALE GENOMIC DNA]</scope>
    <source>
        <strain evidence="3">ATCC 15356 / DSM 50701 / NCIMB 9529 / HD100</strain>
    </source>
</reference>
<name>Q6MMR2_BDEBA</name>
<evidence type="ECO:0000256" key="1">
    <source>
        <dbReference type="SAM" id="SignalP"/>
    </source>
</evidence>
<evidence type="ECO:0000313" key="3">
    <source>
        <dbReference type="Proteomes" id="UP000008080"/>
    </source>
</evidence>
<gene>
    <name evidence="2" type="ordered locus">Bd1562</name>
</gene>
<feature type="signal peptide" evidence="1">
    <location>
        <begin position="1"/>
        <end position="28"/>
    </location>
</feature>
<dbReference type="HOGENOM" id="CLU_1040762_0_0_7"/>